<dbReference type="Proteomes" id="UP000234343">
    <property type="component" value="Chromosome"/>
</dbReference>
<dbReference type="SUPFAM" id="SSF141868">
    <property type="entry name" value="EAL domain-like"/>
    <property type="match status" value="1"/>
</dbReference>
<reference evidence="2 3" key="1">
    <citation type="submission" date="2017-12" db="EMBL/GenBank/DDBJ databases">
        <title>Legionella sainthelensi LA01-117, whole genome sequence of a clinical isolate from New Zealand.</title>
        <authorList>
            <person name="Cree S.L."/>
            <person name="Slow S."/>
            <person name="Kennedy M.A."/>
            <person name="Murdoch D.R."/>
            <person name="Biggs P.J."/>
            <person name="Anderson T."/>
        </authorList>
    </citation>
    <scope>NUCLEOTIDE SEQUENCE [LARGE SCALE GENOMIC DNA]</scope>
    <source>
        <strain evidence="2 3">LA01-117</strain>
    </source>
</reference>
<keyword evidence="3" id="KW-1185">Reference proteome</keyword>
<evidence type="ECO:0000259" key="1">
    <source>
        <dbReference type="PROSITE" id="PS50883"/>
    </source>
</evidence>
<feature type="domain" description="EAL" evidence="1">
    <location>
        <begin position="1"/>
        <end position="53"/>
    </location>
</feature>
<accession>A0A2H5FQH9</accession>
<dbReference type="PROSITE" id="PS50883">
    <property type="entry name" value="EAL"/>
    <property type="match status" value="1"/>
</dbReference>
<organism evidence="2 3">
    <name type="scientific">Legionella sainthelensi</name>
    <dbReference type="NCBI Taxonomy" id="28087"/>
    <lineage>
        <taxon>Bacteria</taxon>
        <taxon>Pseudomonadati</taxon>
        <taxon>Pseudomonadota</taxon>
        <taxon>Gammaproteobacteria</taxon>
        <taxon>Legionellales</taxon>
        <taxon>Legionellaceae</taxon>
        <taxon>Legionella</taxon>
    </lineage>
</organism>
<protein>
    <recommendedName>
        <fullName evidence="1">EAL domain-containing protein</fullName>
    </recommendedName>
</protein>
<dbReference type="EMBL" id="CP025491">
    <property type="protein sequence ID" value="AUH73819.1"/>
    <property type="molecule type" value="Genomic_DNA"/>
</dbReference>
<proteinExistence type="predicted"/>
<dbReference type="GO" id="GO:0071111">
    <property type="term" value="F:cyclic-guanylate-specific phosphodiesterase activity"/>
    <property type="evidence" value="ECO:0007669"/>
    <property type="project" value="InterPro"/>
</dbReference>
<dbReference type="InterPro" id="IPR001633">
    <property type="entry name" value="EAL_dom"/>
</dbReference>
<dbReference type="PANTHER" id="PTHR33121:SF70">
    <property type="entry name" value="SIGNALING PROTEIN YKOW"/>
    <property type="match status" value="1"/>
</dbReference>
<dbReference type="Gene3D" id="3.20.20.450">
    <property type="entry name" value="EAL domain"/>
    <property type="match status" value="1"/>
</dbReference>
<dbReference type="InterPro" id="IPR050706">
    <property type="entry name" value="Cyclic-di-GMP_PDE-like"/>
</dbReference>
<sequence>MAHSLDISVVAEGVENEDQLTYLKQSNCDQIQGYYFCKPLRNEKLTKFLEKHYSET</sequence>
<dbReference type="KEGG" id="lsh:CAB17_18550"/>
<evidence type="ECO:0000313" key="2">
    <source>
        <dbReference type="EMBL" id="AUH73819.1"/>
    </source>
</evidence>
<dbReference type="PANTHER" id="PTHR33121">
    <property type="entry name" value="CYCLIC DI-GMP PHOSPHODIESTERASE PDEF"/>
    <property type="match status" value="1"/>
</dbReference>
<name>A0A2H5FQH9_9GAMM</name>
<evidence type="ECO:0000313" key="3">
    <source>
        <dbReference type="Proteomes" id="UP000234343"/>
    </source>
</evidence>
<dbReference type="InterPro" id="IPR035919">
    <property type="entry name" value="EAL_sf"/>
</dbReference>
<dbReference type="Pfam" id="PF00563">
    <property type="entry name" value="EAL"/>
    <property type="match status" value="1"/>
</dbReference>
<dbReference type="AlphaFoldDB" id="A0A2H5FQH9"/>
<gene>
    <name evidence="2" type="ORF">CAB17_18550</name>
</gene>